<feature type="transmembrane region" description="Helical" evidence="11">
    <location>
        <begin position="55"/>
        <end position="75"/>
    </location>
</feature>
<feature type="region of interest" description="Disordered" evidence="10">
    <location>
        <begin position="314"/>
        <end position="338"/>
    </location>
</feature>
<evidence type="ECO:0000313" key="13">
    <source>
        <dbReference type="EMBL" id="ABI50928.1"/>
    </source>
</evidence>
<dbReference type="OrthoDB" id="6147321at2759"/>
<dbReference type="Pfam" id="PF00001">
    <property type="entry name" value="7tm_1"/>
    <property type="match status" value="1"/>
</dbReference>
<dbReference type="GO" id="GO:0004930">
    <property type="term" value="F:G protein-coupled receptor activity"/>
    <property type="evidence" value="ECO:0007669"/>
    <property type="project" value="UniProtKB-KW"/>
</dbReference>
<evidence type="ECO:0000256" key="9">
    <source>
        <dbReference type="ARBA" id="ARBA00023224"/>
    </source>
</evidence>
<dbReference type="CDD" id="cd00637">
    <property type="entry name" value="7tm_classA_rhodopsin-like"/>
    <property type="match status" value="1"/>
</dbReference>
<keyword evidence="4 11" id="KW-1133">Transmembrane helix</keyword>
<keyword evidence="5" id="KW-0297">G-protein coupled receptor</keyword>
<evidence type="ECO:0000256" key="5">
    <source>
        <dbReference type="ARBA" id="ARBA00023040"/>
    </source>
</evidence>
<dbReference type="SUPFAM" id="SSF81321">
    <property type="entry name" value="Family A G protein-coupled receptor-like"/>
    <property type="match status" value="1"/>
</dbReference>
<evidence type="ECO:0000256" key="7">
    <source>
        <dbReference type="ARBA" id="ARBA00023170"/>
    </source>
</evidence>
<dbReference type="InterPro" id="IPR000276">
    <property type="entry name" value="GPCR_Rhodpsn"/>
</dbReference>
<reference evidence="13" key="1">
    <citation type="journal article" date="2007" name="Gene">
        <title>Sequence and expression of four coral G protein-coupled receptors distinct from all classifiable members of the rhodopsin family.</title>
        <authorList>
            <person name="Anctil M."/>
            <person name="Hayward D.C."/>
            <person name="Miller D.J."/>
            <person name="Ball E.E."/>
        </authorList>
    </citation>
    <scope>NUCLEOTIDE SEQUENCE</scope>
</reference>
<feature type="compositionally biased region" description="Basic and acidic residues" evidence="10">
    <location>
        <begin position="328"/>
        <end position="338"/>
    </location>
</feature>
<comment type="subcellular location">
    <subcellularLocation>
        <location evidence="1">Cell membrane</location>
        <topology evidence="1">Multi-pass membrane protein</topology>
    </subcellularLocation>
</comment>
<feature type="domain" description="G-protein coupled receptors family 1 profile" evidence="12">
    <location>
        <begin position="34"/>
        <end position="279"/>
    </location>
</feature>
<keyword evidence="9" id="KW-0807">Transducer</keyword>
<keyword evidence="7 13" id="KW-0675">Receptor</keyword>
<feature type="transmembrane region" description="Helical" evidence="11">
    <location>
        <begin position="20"/>
        <end position="43"/>
    </location>
</feature>
<organism evidence="13">
    <name type="scientific">Acropora millepora</name>
    <name type="common">Staghorn coral</name>
    <name type="synonym">Heteropora millepora</name>
    <dbReference type="NCBI Taxonomy" id="45264"/>
    <lineage>
        <taxon>Eukaryota</taxon>
        <taxon>Metazoa</taxon>
        <taxon>Cnidaria</taxon>
        <taxon>Anthozoa</taxon>
        <taxon>Hexacorallia</taxon>
        <taxon>Scleractinia</taxon>
        <taxon>Astrocoeniina</taxon>
        <taxon>Acroporidae</taxon>
        <taxon>Acropora</taxon>
    </lineage>
</organism>
<keyword evidence="6 11" id="KW-0472">Membrane</keyword>
<evidence type="ECO:0000256" key="8">
    <source>
        <dbReference type="ARBA" id="ARBA00023180"/>
    </source>
</evidence>
<evidence type="ECO:0000256" key="1">
    <source>
        <dbReference type="ARBA" id="ARBA00004651"/>
    </source>
</evidence>
<keyword evidence="8" id="KW-0325">Glycoprotein</keyword>
<evidence type="ECO:0000256" key="11">
    <source>
        <dbReference type="SAM" id="Phobius"/>
    </source>
</evidence>
<dbReference type="PROSITE" id="PS50262">
    <property type="entry name" value="G_PROTEIN_RECEP_F1_2"/>
    <property type="match status" value="1"/>
</dbReference>
<keyword evidence="2" id="KW-1003">Cell membrane</keyword>
<dbReference type="GO" id="GO:0005886">
    <property type="term" value="C:plasma membrane"/>
    <property type="evidence" value="ECO:0007669"/>
    <property type="project" value="UniProtKB-SubCell"/>
</dbReference>
<feature type="transmembrane region" description="Helical" evidence="11">
    <location>
        <begin position="260"/>
        <end position="281"/>
    </location>
</feature>
<dbReference type="InterPro" id="IPR017452">
    <property type="entry name" value="GPCR_Rhodpsn_7TM"/>
</dbReference>
<evidence type="ECO:0000259" key="12">
    <source>
        <dbReference type="PROSITE" id="PS50262"/>
    </source>
</evidence>
<feature type="transmembrane region" description="Helical" evidence="11">
    <location>
        <begin position="221"/>
        <end position="240"/>
    </location>
</feature>
<dbReference type="SMART" id="SM01381">
    <property type="entry name" value="7TM_GPCR_Srsx"/>
    <property type="match status" value="1"/>
</dbReference>
<evidence type="ECO:0000256" key="3">
    <source>
        <dbReference type="ARBA" id="ARBA00022692"/>
    </source>
</evidence>
<feature type="transmembrane region" description="Helical" evidence="11">
    <location>
        <begin position="165"/>
        <end position="185"/>
    </location>
</feature>
<keyword evidence="3 11" id="KW-0812">Transmembrane</keyword>
<proteinExistence type="evidence at transcript level"/>
<feature type="transmembrane region" description="Helical" evidence="11">
    <location>
        <begin position="95"/>
        <end position="117"/>
    </location>
</feature>
<accession>Q09KA0</accession>
<dbReference type="EMBL" id="DQ885472">
    <property type="protein sequence ID" value="ABI50928.1"/>
    <property type="molecule type" value="mRNA"/>
</dbReference>
<dbReference type="PANTHER" id="PTHR24246">
    <property type="entry name" value="OLFACTORY RECEPTOR AND ADENOSINE RECEPTOR"/>
    <property type="match status" value="1"/>
</dbReference>
<name>Q09KA0_ACRMI</name>
<sequence length="338" mass="38569">MSNSSVAASNEIPRGFLVSQIIVSLLLSTPAVFTNIILLITIYRRKLWRITATLLVVNLSVCDFLTGLISGYGSLYYDVNLYLGQTRKELLRARLIITFSAVLTNVVASCNIAAMAVDRLLAVSSPLHYKARVTPKKIKVFIGIIWTYSVLFSSLAMVLPQNVFVLLYCHLHVSLPIIALSLVYWKTFRALRSHNEQLRNVAGGEDEQMTAAHRERERKMISAFLMVLILFYVTFAPQYIAQNMLVARRSFLSQEGFRFFLYVGNKLLLVNSILNPFIYAWRIPRYRKAFTHEFGKFRLRKKCKYNVTQANRMSQMSSADSDPTQESDELKPTFAAHD</sequence>
<dbReference type="PANTHER" id="PTHR24246:SF27">
    <property type="entry name" value="ADENOSINE RECEPTOR, ISOFORM A"/>
    <property type="match status" value="1"/>
</dbReference>
<feature type="transmembrane region" description="Helical" evidence="11">
    <location>
        <begin position="138"/>
        <end position="159"/>
    </location>
</feature>
<dbReference type="PRINTS" id="PR00237">
    <property type="entry name" value="GPCRRHODOPSN"/>
</dbReference>
<evidence type="ECO:0000256" key="2">
    <source>
        <dbReference type="ARBA" id="ARBA00022475"/>
    </source>
</evidence>
<protein>
    <submittedName>
        <fullName evidence="13">A007-G11 G-protein coupled receptor</fullName>
    </submittedName>
</protein>
<evidence type="ECO:0000256" key="6">
    <source>
        <dbReference type="ARBA" id="ARBA00023136"/>
    </source>
</evidence>
<evidence type="ECO:0000256" key="4">
    <source>
        <dbReference type="ARBA" id="ARBA00022989"/>
    </source>
</evidence>
<evidence type="ECO:0000256" key="10">
    <source>
        <dbReference type="SAM" id="MobiDB-lite"/>
    </source>
</evidence>
<dbReference type="Gene3D" id="1.20.1070.10">
    <property type="entry name" value="Rhodopsin 7-helix transmembrane proteins"/>
    <property type="match status" value="1"/>
</dbReference>
<dbReference type="AlphaFoldDB" id="Q09KA0"/>
<feature type="compositionally biased region" description="Polar residues" evidence="10">
    <location>
        <begin position="314"/>
        <end position="324"/>
    </location>
</feature>